<dbReference type="InterPro" id="IPR006656">
    <property type="entry name" value="Mopterin_OxRdtase"/>
</dbReference>
<feature type="non-terminal residue" evidence="6">
    <location>
        <position position="1"/>
    </location>
</feature>
<dbReference type="PANTHER" id="PTHR43742">
    <property type="entry name" value="TRIMETHYLAMINE-N-OXIDE REDUCTASE"/>
    <property type="match status" value="1"/>
</dbReference>
<evidence type="ECO:0000256" key="3">
    <source>
        <dbReference type="ARBA" id="ARBA00022729"/>
    </source>
</evidence>
<proteinExistence type="predicted"/>
<dbReference type="GO" id="GO:0051539">
    <property type="term" value="F:4 iron, 4 sulfur cluster binding"/>
    <property type="evidence" value="ECO:0007669"/>
    <property type="project" value="UniProtKB-KW"/>
</dbReference>
<keyword evidence="1" id="KW-0479">Metal-binding</keyword>
<dbReference type="Gene3D" id="3.40.50.740">
    <property type="match status" value="1"/>
</dbReference>
<keyword evidence="2" id="KW-0500">Molybdenum</keyword>
<dbReference type="SUPFAM" id="SSF53706">
    <property type="entry name" value="Formate dehydrogenase/DMSO reductase, domains 1-3"/>
    <property type="match status" value="1"/>
</dbReference>
<protein>
    <recommendedName>
        <fullName evidence="5">Molybdopterin oxidoreductase domain-containing protein</fullName>
    </recommendedName>
</protein>
<keyword evidence="1" id="KW-0411">Iron-sulfur</keyword>
<evidence type="ECO:0000256" key="2">
    <source>
        <dbReference type="ARBA" id="ARBA00022505"/>
    </source>
</evidence>
<dbReference type="InterPro" id="IPR050612">
    <property type="entry name" value="Prok_Mopterin_Oxidored"/>
</dbReference>
<evidence type="ECO:0000313" key="6">
    <source>
        <dbReference type="EMBL" id="KKL24589.1"/>
    </source>
</evidence>
<organism evidence="6">
    <name type="scientific">marine sediment metagenome</name>
    <dbReference type="NCBI Taxonomy" id="412755"/>
    <lineage>
        <taxon>unclassified sequences</taxon>
        <taxon>metagenomes</taxon>
        <taxon>ecological metagenomes</taxon>
    </lineage>
</organism>
<keyword evidence="1" id="KW-0004">4Fe-4S</keyword>
<name>A0A0F9BRR0_9ZZZZ</name>
<keyword evidence="1" id="KW-0408">Iron</keyword>
<feature type="domain" description="Molybdopterin oxidoreductase" evidence="5">
    <location>
        <begin position="15"/>
        <end position="449"/>
    </location>
</feature>
<dbReference type="Gene3D" id="3.40.228.10">
    <property type="entry name" value="Dimethylsulfoxide Reductase, domain 2"/>
    <property type="match status" value="1"/>
</dbReference>
<keyword evidence="3" id="KW-0732">Signal</keyword>
<evidence type="ECO:0000256" key="4">
    <source>
        <dbReference type="ARBA" id="ARBA00023002"/>
    </source>
</evidence>
<keyword evidence="4" id="KW-0560">Oxidoreductase</keyword>
<sequence>LFGEYWHRSFIGASDTPRSKLVISFGHNTNASGGVAGVLRHAAARERGYRRIQIEPHLSASATTADEWVPIKVKTDAAFLYALVHILLHETDRNESCDIDFIQKRTSSPYLVGPTGRFLRDKASKRPLVWDAASNSAKTHDALDIGRFAIEGEYRASGVEVGADGQEWEYDDAVCQPSFQMMLDFMVQYTPEWAAEICDVPVETIRRIAREIVDNAHIGETIEICGEQLPYRPVAITLGKTTNNGPGGYQVCWAKTVLGMLIGAIEVPGGTIGASQRLNKPHHDRWSSVWPGADGFMRNPVNPTDKKNWPTKASSRTRYEQLLPLVLNTGWSPFLSATPLAWSSMGGDESGEIPRTTCPDIVLLYRANPSVSMYFTDLIHDKMAQFPFLVCIGYTFDETNHFADLILPDHTDLEGLQLFRIGPSVHSEAFWSAYGFALRQPAVEPVVDSIDLTDFSTEIAERVGLLSEYNDAINAGMIGGVRLKTKIADYALDLDTKYDREELWDRLCKAATMTLSAGEQTTITNARGGW</sequence>
<accession>A0A0F9BRR0</accession>
<dbReference type="AlphaFoldDB" id="A0A0F9BRR0"/>
<evidence type="ECO:0000256" key="1">
    <source>
        <dbReference type="ARBA" id="ARBA00022485"/>
    </source>
</evidence>
<evidence type="ECO:0000259" key="5">
    <source>
        <dbReference type="Pfam" id="PF00384"/>
    </source>
</evidence>
<gene>
    <name evidence="6" type="ORF">LCGC14_2413810</name>
</gene>
<reference evidence="6" key="1">
    <citation type="journal article" date="2015" name="Nature">
        <title>Complex archaea that bridge the gap between prokaryotes and eukaryotes.</title>
        <authorList>
            <person name="Spang A."/>
            <person name="Saw J.H."/>
            <person name="Jorgensen S.L."/>
            <person name="Zaremba-Niedzwiedzka K."/>
            <person name="Martijn J."/>
            <person name="Lind A.E."/>
            <person name="van Eijk R."/>
            <person name="Schleper C."/>
            <person name="Guy L."/>
            <person name="Ettema T.J."/>
        </authorList>
    </citation>
    <scope>NUCLEOTIDE SEQUENCE</scope>
</reference>
<dbReference type="GO" id="GO:0016491">
    <property type="term" value="F:oxidoreductase activity"/>
    <property type="evidence" value="ECO:0007669"/>
    <property type="project" value="UniProtKB-KW"/>
</dbReference>
<feature type="non-terminal residue" evidence="6">
    <location>
        <position position="530"/>
    </location>
</feature>
<dbReference type="EMBL" id="LAZR01036536">
    <property type="protein sequence ID" value="KKL24589.1"/>
    <property type="molecule type" value="Genomic_DNA"/>
</dbReference>
<comment type="caution">
    <text evidence="6">The sequence shown here is derived from an EMBL/GenBank/DDBJ whole genome shotgun (WGS) entry which is preliminary data.</text>
</comment>
<dbReference type="PANTHER" id="PTHR43742:SF9">
    <property type="entry name" value="TETRATHIONATE REDUCTASE SUBUNIT A"/>
    <property type="match status" value="1"/>
</dbReference>
<dbReference type="Pfam" id="PF00384">
    <property type="entry name" value="Molybdopterin"/>
    <property type="match status" value="1"/>
</dbReference>